<name>A0ACB8QLS8_9AGAM</name>
<reference evidence="1" key="1">
    <citation type="submission" date="2021-02" db="EMBL/GenBank/DDBJ databases">
        <authorList>
            <consortium name="DOE Joint Genome Institute"/>
            <person name="Ahrendt S."/>
            <person name="Looney B.P."/>
            <person name="Miyauchi S."/>
            <person name="Morin E."/>
            <person name="Drula E."/>
            <person name="Courty P.E."/>
            <person name="Chicoki N."/>
            <person name="Fauchery L."/>
            <person name="Kohler A."/>
            <person name="Kuo A."/>
            <person name="Labutti K."/>
            <person name="Pangilinan J."/>
            <person name="Lipzen A."/>
            <person name="Riley R."/>
            <person name="Andreopoulos W."/>
            <person name="He G."/>
            <person name="Johnson J."/>
            <person name="Barry K.W."/>
            <person name="Grigoriev I.V."/>
            <person name="Nagy L."/>
            <person name="Hibbett D."/>
            <person name="Henrissat B."/>
            <person name="Matheny P.B."/>
            <person name="Labbe J."/>
            <person name="Martin F."/>
        </authorList>
    </citation>
    <scope>NUCLEOTIDE SEQUENCE</scope>
    <source>
        <strain evidence="1">EC-137</strain>
    </source>
</reference>
<dbReference type="EMBL" id="MU273549">
    <property type="protein sequence ID" value="KAI0032326.1"/>
    <property type="molecule type" value="Genomic_DNA"/>
</dbReference>
<evidence type="ECO:0000313" key="1">
    <source>
        <dbReference type="EMBL" id="KAI0032326.1"/>
    </source>
</evidence>
<sequence length="355" mass="38738">MGQLCRPCFYFVISGFCSLLPVLHFFRLFSPAFGIILSFFTVSARFSFSDATRRKRFKNEGYGPVSSSDSAPPTQGPSSQRLHAFLTHQNVFIVFRSQLLNTLPTAASTSRGRAVITTPLGAVNVSTVSASVLAFRGASFANKASFSVSAQLDNTTTASSPRSSAPLLSVDTSSSCLRPPRSARHERSASSPASRPYPLTFSINVSPVTPEVCQEDIRRTNLSKLRRHLGASVPPDLIIDTVQELEDGDSEKYEYEDEDDMLVSAIEFAPPTPSVVERFGRLDQRAMSKPTPSQSVGTAPALSATAPFSATVSGKTSDAEAAPKRGSRLWVREKRGQRWVDDNYQGIVMELRMLR</sequence>
<gene>
    <name evidence="1" type="ORF">K488DRAFT_85934</name>
</gene>
<accession>A0ACB8QLS8</accession>
<organism evidence="1 2">
    <name type="scientific">Vararia minispora EC-137</name>
    <dbReference type="NCBI Taxonomy" id="1314806"/>
    <lineage>
        <taxon>Eukaryota</taxon>
        <taxon>Fungi</taxon>
        <taxon>Dikarya</taxon>
        <taxon>Basidiomycota</taxon>
        <taxon>Agaricomycotina</taxon>
        <taxon>Agaricomycetes</taxon>
        <taxon>Russulales</taxon>
        <taxon>Lachnocladiaceae</taxon>
        <taxon>Vararia</taxon>
    </lineage>
</organism>
<dbReference type="Proteomes" id="UP000814128">
    <property type="component" value="Unassembled WGS sequence"/>
</dbReference>
<reference evidence="1" key="2">
    <citation type="journal article" date="2022" name="New Phytol.">
        <title>Evolutionary transition to the ectomycorrhizal habit in the genomes of a hyperdiverse lineage of mushroom-forming fungi.</title>
        <authorList>
            <person name="Looney B."/>
            <person name="Miyauchi S."/>
            <person name="Morin E."/>
            <person name="Drula E."/>
            <person name="Courty P.E."/>
            <person name="Kohler A."/>
            <person name="Kuo A."/>
            <person name="LaButti K."/>
            <person name="Pangilinan J."/>
            <person name="Lipzen A."/>
            <person name="Riley R."/>
            <person name="Andreopoulos W."/>
            <person name="He G."/>
            <person name="Johnson J."/>
            <person name="Nolan M."/>
            <person name="Tritt A."/>
            <person name="Barry K.W."/>
            <person name="Grigoriev I.V."/>
            <person name="Nagy L.G."/>
            <person name="Hibbett D."/>
            <person name="Henrissat B."/>
            <person name="Matheny P.B."/>
            <person name="Labbe J."/>
            <person name="Martin F.M."/>
        </authorList>
    </citation>
    <scope>NUCLEOTIDE SEQUENCE</scope>
    <source>
        <strain evidence="1">EC-137</strain>
    </source>
</reference>
<comment type="caution">
    <text evidence="1">The sequence shown here is derived from an EMBL/GenBank/DDBJ whole genome shotgun (WGS) entry which is preliminary data.</text>
</comment>
<keyword evidence="2" id="KW-1185">Reference proteome</keyword>
<evidence type="ECO:0000313" key="2">
    <source>
        <dbReference type="Proteomes" id="UP000814128"/>
    </source>
</evidence>
<proteinExistence type="predicted"/>
<protein>
    <submittedName>
        <fullName evidence="1">Uncharacterized protein</fullName>
    </submittedName>
</protein>